<proteinExistence type="predicted"/>
<evidence type="ECO:0000313" key="3">
    <source>
        <dbReference type="Proteomes" id="UP000007755"/>
    </source>
</evidence>
<feature type="compositionally biased region" description="Acidic residues" evidence="1">
    <location>
        <begin position="46"/>
        <end position="61"/>
    </location>
</feature>
<name>F4WMH5_ACREC</name>
<reference evidence="2" key="1">
    <citation type="submission" date="2011-02" db="EMBL/GenBank/DDBJ databases">
        <title>The genome of the leaf-cutting ant Acromyrmex echinatior suggests key adaptations to social evolution and fungus farming.</title>
        <authorList>
            <person name="Nygaard S."/>
            <person name="Zhang G."/>
        </authorList>
    </citation>
    <scope>NUCLEOTIDE SEQUENCE</scope>
</reference>
<protein>
    <submittedName>
        <fullName evidence="2">Uncharacterized protein</fullName>
    </submittedName>
</protein>
<dbReference type="EMBL" id="GL888217">
    <property type="protein sequence ID" value="EGI64586.1"/>
    <property type="molecule type" value="Genomic_DNA"/>
</dbReference>
<dbReference type="InParanoid" id="F4WMH5"/>
<feature type="compositionally biased region" description="Basic and acidic residues" evidence="1">
    <location>
        <begin position="34"/>
        <end position="45"/>
    </location>
</feature>
<sequence>MPEELRRNVCVKTETRKGAGTTGRLLRTLTSDWSRTKGDPHRTNDSDGDGDDDVDNDDTELDSGPLRGRATSHVKMTTIFSRAGTAAGGTRASKVAAARRSTQIMPHCCKRSSSTRSEGRSSNGSGGKRIPANTTKRNVIDAKHGVVAKDDERITTTKPGRSRWD</sequence>
<dbReference type="AlphaFoldDB" id="F4WMH5"/>
<gene>
    <name evidence="2" type="ORF">G5I_06775</name>
</gene>
<feature type="compositionally biased region" description="Basic and acidic residues" evidence="1">
    <location>
        <begin position="1"/>
        <end position="17"/>
    </location>
</feature>
<organism evidence="3">
    <name type="scientific">Acromyrmex echinatior</name>
    <name type="common">Panamanian leafcutter ant</name>
    <name type="synonym">Acromyrmex octospinosus echinatior</name>
    <dbReference type="NCBI Taxonomy" id="103372"/>
    <lineage>
        <taxon>Eukaryota</taxon>
        <taxon>Metazoa</taxon>
        <taxon>Ecdysozoa</taxon>
        <taxon>Arthropoda</taxon>
        <taxon>Hexapoda</taxon>
        <taxon>Insecta</taxon>
        <taxon>Pterygota</taxon>
        <taxon>Neoptera</taxon>
        <taxon>Endopterygota</taxon>
        <taxon>Hymenoptera</taxon>
        <taxon>Apocrita</taxon>
        <taxon>Aculeata</taxon>
        <taxon>Formicoidea</taxon>
        <taxon>Formicidae</taxon>
        <taxon>Myrmicinae</taxon>
        <taxon>Acromyrmex</taxon>
    </lineage>
</organism>
<dbReference type="Proteomes" id="UP000007755">
    <property type="component" value="Unassembled WGS sequence"/>
</dbReference>
<feature type="region of interest" description="Disordered" evidence="1">
    <location>
        <begin position="98"/>
        <end position="165"/>
    </location>
</feature>
<accession>F4WMH5</accession>
<feature type="compositionally biased region" description="Low complexity" evidence="1">
    <location>
        <begin position="18"/>
        <end position="30"/>
    </location>
</feature>
<feature type="region of interest" description="Disordered" evidence="1">
    <location>
        <begin position="1"/>
        <end position="73"/>
    </location>
</feature>
<evidence type="ECO:0000256" key="1">
    <source>
        <dbReference type="SAM" id="MobiDB-lite"/>
    </source>
</evidence>
<feature type="compositionally biased region" description="Basic and acidic residues" evidence="1">
    <location>
        <begin position="138"/>
        <end position="155"/>
    </location>
</feature>
<evidence type="ECO:0000313" key="2">
    <source>
        <dbReference type="EMBL" id="EGI64586.1"/>
    </source>
</evidence>
<keyword evidence="3" id="KW-1185">Reference proteome</keyword>
<feature type="compositionally biased region" description="Low complexity" evidence="1">
    <location>
        <begin position="111"/>
        <end position="123"/>
    </location>
</feature>